<keyword evidence="2 3" id="KW-0808">Transferase</keyword>
<evidence type="ECO:0000256" key="3">
    <source>
        <dbReference type="RuleBase" id="RU363071"/>
    </source>
</evidence>
<comment type="similarity">
    <text evidence="1 3">Belongs to the class-II DAHP synthase family.</text>
</comment>
<name>A0ABY4QVF8_9ACTN</name>
<sequence length="466" mass="50528">MSITADPSMSIQPDPLKLDAWRSLPAAQQPNWPDPAVLREVAQTLAGMPPLVVASEVDALTARLGQVARGEAFLLQGGDCAETFATSSQADIAGKVRILLQMSVVLTYGASMPVVKLGRMAGQYAKPRSTDLDAFGLPSYRGDMVNELHGDVAARTPDPHRIMRAYSTAASTLNLLRAYAGGGLAALEKVHAWNTAFARNTETGNRYEQLAAEIDRAVRFMRACGVHDAALDGVELFASHEALILEYERALTRVENDGNGARAYDLSGHFVWVGERTRQMDGAHLDFVSRIANPIGVKLGPTTTPEFAAELVERLDPDGVPGRLTLISRMSNSKVRDALPPIIEKVQSTGHLVVWQCDPMHGNTEETADGVKTRHLDRIIDEVDGFFDVHAGLGTHPGGLHVELTGDDVTECIGGTADLTAADLGRRYETACDPRLNIEQSLELAFRVAERLVADRRHRELLSGDE</sequence>
<evidence type="ECO:0000256" key="2">
    <source>
        <dbReference type="ARBA" id="ARBA00022679"/>
    </source>
</evidence>
<dbReference type="EMBL" id="CP097332">
    <property type="protein sequence ID" value="UQX87227.1"/>
    <property type="molecule type" value="Genomic_DNA"/>
</dbReference>
<comment type="catalytic activity">
    <reaction evidence="3">
        <text>D-erythrose 4-phosphate + phosphoenolpyruvate + H2O = 7-phospho-2-dehydro-3-deoxy-D-arabino-heptonate + phosphate</text>
        <dbReference type="Rhea" id="RHEA:14717"/>
        <dbReference type="ChEBI" id="CHEBI:15377"/>
        <dbReference type="ChEBI" id="CHEBI:16897"/>
        <dbReference type="ChEBI" id="CHEBI:43474"/>
        <dbReference type="ChEBI" id="CHEBI:58394"/>
        <dbReference type="ChEBI" id="CHEBI:58702"/>
        <dbReference type="EC" id="2.5.1.54"/>
    </reaction>
</comment>
<keyword evidence="3" id="KW-0028">Amino-acid biosynthesis</keyword>
<dbReference type="InterPro" id="IPR002480">
    <property type="entry name" value="DAHP_synth_2"/>
</dbReference>
<organism evidence="4 5">
    <name type="scientific">Jatrophihabitans telluris</name>
    <dbReference type="NCBI Taxonomy" id="2038343"/>
    <lineage>
        <taxon>Bacteria</taxon>
        <taxon>Bacillati</taxon>
        <taxon>Actinomycetota</taxon>
        <taxon>Actinomycetes</taxon>
        <taxon>Jatrophihabitantales</taxon>
        <taxon>Jatrophihabitantaceae</taxon>
        <taxon>Jatrophihabitans</taxon>
    </lineage>
</organism>
<gene>
    <name evidence="4" type="ORF">M6D93_13055</name>
</gene>
<dbReference type="SUPFAM" id="SSF51569">
    <property type="entry name" value="Aldolase"/>
    <property type="match status" value="1"/>
</dbReference>
<evidence type="ECO:0000256" key="1">
    <source>
        <dbReference type="ARBA" id="ARBA00008911"/>
    </source>
</evidence>
<dbReference type="NCBIfam" id="TIGR01358">
    <property type="entry name" value="DAHP_synth_II"/>
    <property type="match status" value="1"/>
</dbReference>
<evidence type="ECO:0000313" key="4">
    <source>
        <dbReference type="EMBL" id="UQX87227.1"/>
    </source>
</evidence>
<dbReference type="Gene3D" id="3.20.20.70">
    <property type="entry name" value="Aldolase class I"/>
    <property type="match status" value="1"/>
</dbReference>
<dbReference type="GO" id="GO:0003849">
    <property type="term" value="F:3-deoxy-7-phosphoheptulonate synthase activity"/>
    <property type="evidence" value="ECO:0007669"/>
    <property type="project" value="UniProtKB-EC"/>
</dbReference>
<proteinExistence type="inferred from homology"/>
<keyword evidence="3" id="KW-0057">Aromatic amino acid biosynthesis</keyword>
<keyword evidence="5" id="KW-1185">Reference proteome</keyword>
<dbReference type="Pfam" id="PF01474">
    <property type="entry name" value="DAHP_synth_2"/>
    <property type="match status" value="1"/>
</dbReference>
<reference evidence="4" key="1">
    <citation type="journal article" date="2018" name="Int. J. Syst. Evol. Microbiol.">
        <title>Jatrophihabitans telluris sp. nov., isolated from sediment soil of lava forest wetlands and the emended description of the genus Jatrophihabitans.</title>
        <authorList>
            <person name="Lee K.C."/>
            <person name="Suh M.K."/>
            <person name="Eom M.K."/>
            <person name="Kim K.K."/>
            <person name="Kim J.S."/>
            <person name="Kim D.S."/>
            <person name="Ko S.H."/>
            <person name="Shin Y.K."/>
            <person name="Lee J.S."/>
        </authorList>
    </citation>
    <scope>NUCLEOTIDE SEQUENCE</scope>
    <source>
        <strain evidence="4">N237</strain>
    </source>
</reference>
<dbReference type="PANTHER" id="PTHR21337">
    <property type="entry name" value="PHOSPHO-2-DEHYDRO-3-DEOXYHEPTONATE ALDOLASE 1, 2"/>
    <property type="match status" value="1"/>
</dbReference>
<accession>A0ABY4QVF8</accession>
<dbReference type="PANTHER" id="PTHR21337:SF0">
    <property type="entry name" value="PHOSPHO-2-DEHYDRO-3-DEOXYHEPTONATE ALDOLASE"/>
    <property type="match status" value="1"/>
</dbReference>
<protein>
    <recommendedName>
        <fullName evidence="3">Phospho-2-dehydro-3-deoxyheptonate aldolase</fullName>
        <ecNumber evidence="3">2.5.1.54</ecNumber>
    </recommendedName>
</protein>
<dbReference type="InterPro" id="IPR013785">
    <property type="entry name" value="Aldolase_TIM"/>
</dbReference>
<dbReference type="Proteomes" id="UP001056336">
    <property type="component" value="Chromosome"/>
</dbReference>
<evidence type="ECO:0000313" key="5">
    <source>
        <dbReference type="Proteomes" id="UP001056336"/>
    </source>
</evidence>
<comment type="pathway">
    <text evidence="3">Metabolic intermediate biosynthesis; chorismate biosynthesis; chorismate from D-erythrose 4-phosphate and phosphoenolpyruvate: step 1/7.</text>
</comment>
<dbReference type="EC" id="2.5.1.54" evidence="3"/>
<reference evidence="4" key="2">
    <citation type="submission" date="2022-05" db="EMBL/GenBank/DDBJ databases">
        <authorList>
            <person name="Kim J.-S."/>
            <person name="Lee K."/>
            <person name="Suh M."/>
            <person name="Eom M."/>
            <person name="Kim J.-S."/>
            <person name="Kim D.-S."/>
            <person name="Ko S.-H."/>
            <person name="Shin Y."/>
            <person name="Lee J.-S."/>
        </authorList>
    </citation>
    <scope>NUCLEOTIDE SEQUENCE</scope>
    <source>
        <strain evidence="4">N237</strain>
    </source>
</reference>